<evidence type="ECO:0000313" key="2">
    <source>
        <dbReference type="EMBL" id="GER87131.1"/>
    </source>
</evidence>
<dbReference type="Gene3D" id="3.40.50.1110">
    <property type="entry name" value="SGNH hydrolase"/>
    <property type="match status" value="1"/>
</dbReference>
<evidence type="ECO:0000313" key="3">
    <source>
        <dbReference type="Proteomes" id="UP000326912"/>
    </source>
</evidence>
<protein>
    <recommendedName>
        <fullName evidence="1">SGNH hydrolase-type esterase domain-containing protein</fullName>
    </recommendedName>
</protein>
<dbReference type="SUPFAM" id="SSF52266">
    <property type="entry name" value="SGNH hydrolase"/>
    <property type="match status" value="1"/>
</dbReference>
<accession>A0A5J4KLL4</accession>
<dbReference type="InterPro" id="IPR051532">
    <property type="entry name" value="Ester_Hydrolysis_Enzymes"/>
</dbReference>
<dbReference type="PANTHER" id="PTHR30383:SF5">
    <property type="entry name" value="SGNH HYDROLASE-TYPE ESTERASE DOMAIN-CONTAINING PROTEIN"/>
    <property type="match status" value="1"/>
</dbReference>
<dbReference type="Pfam" id="PF13472">
    <property type="entry name" value="Lipase_GDSL_2"/>
    <property type="match status" value="1"/>
</dbReference>
<dbReference type="AlphaFoldDB" id="A0A5J4KLL4"/>
<dbReference type="EMBL" id="BKZW01000001">
    <property type="protein sequence ID" value="GER87131.1"/>
    <property type="molecule type" value="Genomic_DNA"/>
</dbReference>
<dbReference type="PANTHER" id="PTHR30383">
    <property type="entry name" value="THIOESTERASE 1/PROTEASE 1/LYSOPHOSPHOLIPASE L1"/>
    <property type="match status" value="1"/>
</dbReference>
<sequence>MQPTPAAHLTYVAIGASDTFGTGTNDPATQCWPASLIKRLGPDARLINLGIPGIDAHDALNIEVPVALDSHAHLITVWLAVNDLIDKVPLASYQKDLASVLQRLQAANPQARIFVANVPDLTVLPRFAHSDKQALRSTIFAYNSVIATVVAGQHVILVDLYQTWQTLSEHPEYISADGFHPNASGYAVLAEIFYDTLQMHHL</sequence>
<organism evidence="2 3">
    <name type="scientific">Dictyobacter vulcani</name>
    <dbReference type="NCBI Taxonomy" id="2607529"/>
    <lineage>
        <taxon>Bacteria</taxon>
        <taxon>Bacillati</taxon>
        <taxon>Chloroflexota</taxon>
        <taxon>Ktedonobacteria</taxon>
        <taxon>Ktedonobacterales</taxon>
        <taxon>Dictyobacteraceae</taxon>
        <taxon>Dictyobacter</taxon>
    </lineage>
</organism>
<evidence type="ECO:0000259" key="1">
    <source>
        <dbReference type="Pfam" id="PF13472"/>
    </source>
</evidence>
<feature type="domain" description="SGNH hydrolase-type esterase" evidence="1">
    <location>
        <begin position="13"/>
        <end position="188"/>
    </location>
</feature>
<proteinExistence type="predicted"/>
<gene>
    <name evidence="2" type="ORF">KDW_12930</name>
</gene>
<comment type="caution">
    <text evidence="2">The sequence shown here is derived from an EMBL/GenBank/DDBJ whole genome shotgun (WGS) entry which is preliminary data.</text>
</comment>
<name>A0A5J4KLL4_9CHLR</name>
<dbReference type="Proteomes" id="UP000326912">
    <property type="component" value="Unassembled WGS sequence"/>
</dbReference>
<reference evidence="2 3" key="1">
    <citation type="submission" date="2019-10" db="EMBL/GenBank/DDBJ databases">
        <title>Dictyobacter vulcani sp. nov., within the class Ktedonobacteria, isolated from soil of volcanic Mt. Zao.</title>
        <authorList>
            <person name="Zheng Y."/>
            <person name="Wang C.M."/>
            <person name="Sakai Y."/>
            <person name="Abe K."/>
            <person name="Yokota A."/>
            <person name="Yabe S."/>
        </authorList>
    </citation>
    <scope>NUCLEOTIDE SEQUENCE [LARGE SCALE GENOMIC DNA]</scope>
    <source>
        <strain evidence="2 3">W12</strain>
    </source>
</reference>
<dbReference type="GO" id="GO:0004622">
    <property type="term" value="F:phosphatidylcholine lysophospholipase activity"/>
    <property type="evidence" value="ECO:0007669"/>
    <property type="project" value="TreeGrafter"/>
</dbReference>
<dbReference type="InterPro" id="IPR013830">
    <property type="entry name" value="SGNH_hydro"/>
</dbReference>
<keyword evidence="3" id="KW-1185">Reference proteome</keyword>
<dbReference type="InterPro" id="IPR036514">
    <property type="entry name" value="SGNH_hydro_sf"/>
</dbReference>